<protein>
    <submittedName>
        <fullName evidence="2">Uncharacterized protein</fullName>
    </submittedName>
</protein>
<feature type="compositionally biased region" description="Low complexity" evidence="1">
    <location>
        <begin position="141"/>
        <end position="158"/>
    </location>
</feature>
<dbReference type="EMBL" id="KB321140">
    <property type="protein sequence ID" value="ELW47231.1"/>
    <property type="molecule type" value="Genomic_DNA"/>
</dbReference>
<evidence type="ECO:0000313" key="3">
    <source>
        <dbReference type="Proteomes" id="UP000011518"/>
    </source>
</evidence>
<gene>
    <name evidence="2" type="ORF">TREES_T100006807</name>
</gene>
<evidence type="ECO:0000256" key="1">
    <source>
        <dbReference type="SAM" id="MobiDB-lite"/>
    </source>
</evidence>
<feature type="compositionally biased region" description="Polar residues" evidence="1">
    <location>
        <begin position="124"/>
        <end position="134"/>
    </location>
</feature>
<keyword evidence="3" id="KW-1185">Reference proteome</keyword>
<feature type="region of interest" description="Disordered" evidence="1">
    <location>
        <begin position="124"/>
        <end position="261"/>
    </location>
</feature>
<feature type="compositionally biased region" description="Basic and acidic residues" evidence="1">
    <location>
        <begin position="185"/>
        <end position="200"/>
    </location>
</feature>
<proteinExistence type="predicted"/>
<evidence type="ECO:0000313" key="2">
    <source>
        <dbReference type="EMBL" id="ELW47231.1"/>
    </source>
</evidence>
<name>L9J9M4_TUPCH</name>
<reference evidence="3" key="2">
    <citation type="journal article" date="2013" name="Nat. Commun.">
        <title>Genome of the Chinese tree shrew.</title>
        <authorList>
            <person name="Fan Y."/>
            <person name="Huang Z.Y."/>
            <person name="Cao C.C."/>
            <person name="Chen C.S."/>
            <person name="Chen Y.X."/>
            <person name="Fan D.D."/>
            <person name="He J."/>
            <person name="Hou H.L."/>
            <person name="Hu L."/>
            <person name="Hu X.T."/>
            <person name="Jiang X.T."/>
            <person name="Lai R."/>
            <person name="Lang Y.S."/>
            <person name="Liang B."/>
            <person name="Liao S.G."/>
            <person name="Mu D."/>
            <person name="Ma Y.Y."/>
            <person name="Niu Y.Y."/>
            <person name="Sun X.Q."/>
            <person name="Xia J.Q."/>
            <person name="Xiao J."/>
            <person name="Xiong Z.Q."/>
            <person name="Xu L."/>
            <person name="Yang L."/>
            <person name="Zhang Y."/>
            <person name="Zhao W."/>
            <person name="Zhao X.D."/>
            <person name="Zheng Y.T."/>
            <person name="Zhou J.M."/>
            <person name="Zhu Y.B."/>
            <person name="Zhang G.J."/>
            <person name="Wang J."/>
            <person name="Yao Y.G."/>
        </authorList>
    </citation>
    <scope>NUCLEOTIDE SEQUENCE [LARGE SCALE GENOMIC DNA]</scope>
</reference>
<feature type="compositionally biased region" description="Basic and acidic residues" evidence="1">
    <location>
        <begin position="241"/>
        <end position="252"/>
    </location>
</feature>
<dbReference type="AlphaFoldDB" id="L9J9M4"/>
<dbReference type="PANTHER" id="PTHR38495">
    <property type="entry name" value="MCG11474"/>
    <property type="match status" value="1"/>
</dbReference>
<dbReference type="InParanoid" id="L9J9M4"/>
<accession>L9J9M4</accession>
<dbReference type="PANTHER" id="PTHR38495:SF1">
    <property type="entry name" value="RIKEN CDNA 1700001K19 GENE"/>
    <property type="match status" value="1"/>
</dbReference>
<sequence length="261" mass="27783">MGGGAGLCPACQVCAQRWAELGRAQAGPQGTQGSLGSGISRPSAKFLGKEDNAAFARLSHGRSTPRSGASVLAVTSTCRHAQNARLQFLGPGDCDPEDAPHHSNCLPGSMDWEVTLSALRPQSPASYFQGSRPSKTPGLITRTTSRAPTAPVAPAAPDVDMRPQGEAQLPTEAGGRASRPAGLPEDWRMVEEDRSPRPRAADTLLAAVDTRRPTLSRARATRPPRLGSERDRGPKLSLSKRKLELVLAEPERAKRKKQHTP</sequence>
<organism evidence="2 3">
    <name type="scientific">Tupaia chinensis</name>
    <name type="common">Chinese tree shrew</name>
    <name type="synonym">Tupaia belangeri chinensis</name>
    <dbReference type="NCBI Taxonomy" id="246437"/>
    <lineage>
        <taxon>Eukaryota</taxon>
        <taxon>Metazoa</taxon>
        <taxon>Chordata</taxon>
        <taxon>Craniata</taxon>
        <taxon>Vertebrata</taxon>
        <taxon>Euteleostomi</taxon>
        <taxon>Mammalia</taxon>
        <taxon>Eutheria</taxon>
        <taxon>Euarchontoglires</taxon>
        <taxon>Scandentia</taxon>
        <taxon>Tupaiidae</taxon>
        <taxon>Tupaia</taxon>
    </lineage>
</organism>
<dbReference type="eggNOG" id="ENOG502TEIY">
    <property type="taxonomic scope" value="Eukaryota"/>
</dbReference>
<reference evidence="3" key="1">
    <citation type="submission" date="2012-07" db="EMBL/GenBank/DDBJ databases">
        <title>Genome of the Chinese tree shrew, a rising model animal genetically related to primates.</title>
        <authorList>
            <person name="Zhang G."/>
            <person name="Fan Y."/>
            <person name="Yao Y."/>
            <person name="Huang Z."/>
        </authorList>
    </citation>
    <scope>NUCLEOTIDE SEQUENCE [LARGE SCALE GENOMIC DNA]</scope>
</reference>
<dbReference type="Proteomes" id="UP000011518">
    <property type="component" value="Unassembled WGS sequence"/>
</dbReference>